<keyword evidence="5" id="KW-1162">Viral penetration into host cytoplasm</keyword>
<dbReference type="InterPro" id="IPR038172">
    <property type="entry name" value="Herpes_glycoH_C_sf"/>
</dbReference>
<accession>Q8UZE7</accession>
<dbReference type="GO" id="GO:0019031">
    <property type="term" value="C:viral envelope"/>
    <property type="evidence" value="ECO:0007669"/>
    <property type="project" value="UniProtKB-KW"/>
</dbReference>
<dbReference type="SMR" id="Q8UZE7"/>
<dbReference type="GO" id="GO:0055036">
    <property type="term" value="C:virion membrane"/>
    <property type="evidence" value="ECO:0007669"/>
    <property type="project" value="UniProtKB-SubCell"/>
</dbReference>
<evidence type="ECO:0000256" key="6">
    <source>
        <dbReference type="ARBA" id="ARBA00022692"/>
    </source>
</evidence>
<dbReference type="GeneID" id="2949755"/>
<keyword evidence="14 17" id="KW-0472">Membrane</keyword>
<dbReference type="InterPro" id="IPR035305">
    <property type="entry name" value="Herpes_glycoH_C"/>
</dbReference>
<keyword evidence="4" id="KW-1169">Fusion of virus membrane with host cell membrane</keyword>
<evidence type="ECO:0000256" key="11">
    <source>
        <dbReference type="ARBA" id="ARBA00022981"/>
    </source>
</evidence>
<keyword evidence="6 17" id="KW-0812">Transmembrane</keyword>
<evidence type="ECO:0000256" key="15">
    <source>
        <dbReference type="ARBA" id="ARBA00023180"/>
    </source>
</evidence>
<keyword evidence="15" id="KW-0325">Glycoprotein</keyword>
<evidence type="ECO:0000256" key="4">
    <source>
        <dbReference type="ARBA" id="ARBA00022521"/>
    </source>
</evidence>
<evidence type="ECO:0000313" key="20">
    <source>
        <dbReference type="Proteomes" id="UP000201521"/>
    </source>
</evidence>
<keyword evidence="12 17" id="KW-1133">Transmembrane helix</keyword>
<keyword evidence="20" id="KW-1185">Reference proteome</keyword>
<proteinExistence type="inferred from homology"/>
<feature type="domain" description="Herpesvirus glycoprotein H C-terminal" evidence="18">
    <location>
        <begin position="532"/>
        <end position="673"/>
    </location>
</feature>
<evidence type="ECO:0000256" key="5">
    <source>
        <dbReference type="ARBA" id="ARBA00022595"/>
    </source>
</evidence>
<keyword evidence="11" id="KW-0730">Sialic acid</keyword>
<evidence type="ECO:0000259" key="18">
    <source>
        <dbReference type="Pfam" id="PF17488"/>
    </source>
</evidence>
<organism evidence="19 20">
    <name type="scientific">Macacine gammaherpesvirus 4</name>
    <name type="common">Rhesus lymphocryptovirus</name>
    <dbReference type="NCBI Taxonomy" id="45455"/>
    <lineage>
        <taxon>Viruses</taxon>
        <taxon>Duplodnaviria</taxon>
        <taxon>Heunggongvirae</taxon>
        <taxon>Peploviricota</taxon>
        <taxon>Herviviricetes</taxon>
        <taxon>Herpesvirales</taxon>
        <taxon>Orthoherpesviridae</taxon>
        <taxon>Gammaherpesvirinae</taxon>
        <taxon>Lymphocryptovirus</taxon>
        <taxon>Lymphocryptovirus macacinegamma4</taxon>
    </lineage>
</organism>
<sequence>MKLLCVLCLLLLCERGLASLSEVKLHLDIEGHTSQYTIPWHDLMAKVPGLSPEALWAEANVTEDLAAMINRYKLIYKTPSTIGLALEEPVDVPAVPDEAKKVDASKVKPGIVSGLNTPTCLLSAPLANQLFYYIGAMLPNAPPHSHVFYQLRCHLAYVALSINGNKFQYTGAMTRNFLLGTYKRVTEKGEEHVLSLLFGKTKDLPELRGPFSYPSLTSVQSGDYSLVIVTTFVHYANFHNYFVPNVKEMFSRAVTMTAASYARYVLQKLVLLEMKGGCREPELDTETLTTLFESSMAFFKVGHAVSETGDGCVDLRWLAKSFFELVVLEDILGTCYGATVKGMRSYGLERLAAMLMTTVRMEELGHLTTENQEYALRLLTVGYPKAGDYSGSVGGAASVLLAAYNRHPLFQQLHTVMRETLFIGSHVVLRELRLNVTTQGPNLALYQLLSTALCSALEIGEVLEGLALGTESGLFSPCYLSLRFDLTREKLLNMAPQDASLDPASVSKAVDGFLGRLSLEREDRDVWHLPASRCVDRLDKVLMIIPLINVTFIVSSNREVRGSALYEASTTYLSSSLFLFPVIMNKCSRDSVAGEPRQIPKIHNFTRTQKECVFLRLLPLLSYDEKEGLQTMTYITSQEVQNSIFTSNYFDFNNLHVHYLLLTTNGTVVEIAGLYEERAHVILAVILYFIAFALGIFLVHKIVMYFF</sequence>
<evidence type="ECO:0000256" key="9">
    <source>
        <dbReference type="ARBA" id="ARBA00022870"/>
    </source>
</evidence>
<evidence type="ECO:0000256" key="7">
    <source>
        <dbReference type="ARBA" id="ARBA00022729"/>
    </source>
</evidence>
<evidence type="ECO:0000256" key="8">
    <source>
        <dbReference type="ARBA" id="ARBA00022844"/>
    </source>
</evidence>
<evidence type="ECO:0000256" key="2">
    <source>
        <dbReference type="ARBA" id="ARBA00022506"/>
    </source>
</evidence>
<dbReference type="Gene3D" id="2.60.40.3190">
    <property type="entry name" value="Herpesvirus glycoprotein H, C-terminal domain"/>
    <property type="match status" value="1"/>
</dbReference>
<reference evidence="19 20" key="4">
    <citation type="journal article" date="2000" name="J. Virol.">
        <title>Structural, functional, and genetic comparisons of Epstein-Barr virus nuclear antigen 3A, 3B, and 3C homologues encoded by the rhesus lymphocryptovirus.</title>
        <authorList>
            <person name="Jiang H."/>
            <person name="Cho Y.G."/>
            <person name="Wang F."/>
        </authorList>
    </citation>
    <scope>NUCLEOTIDE SEQUENCE [LARGE SCALE GENOMIC DNA]</scope>
    <source>
        <strain evidence="19 20">LCL8664</strain>
    </source>
</reference>
<evidence type="ECO:0000256" key="1">
    <source>
        <dbReference type="ARBA" id="ARBA00004563"/>
    </source>
</evidence>
<keyword evidence="13" id="KW-1039">Host endosome</keyword>
<dbReference type="Pfam" id="PF02489">
    <property type="entry name" value="Herpes_glycop_H"/>
    <property type="match status" value="1"/>
</dbReference>
<dbReference type="Gene3D" id="3.90.380.20">
    <property type="entry name" value="Herpesvirus glycoprotein H, domain D-II"/>
    <property type="match status" value="1"/>
</dbReference>
<comment type="subcellular location">
    <subcellularLocation>
        <location evidence="1">Virion membrane</location>
        <topology evidence="1">Single-pass type I membrane protein</topology>
    </subcellularLocation>
</comment>
<evidence type="ECO:0000256" key="12">
    <source>
        <dbReference type="ARBA" id="ARBA00022989"/>
    </source>
</evidence>
<evidence type="ECO:0000256" key="13">
    <source>
        <dbReference type="ARBA" id="ARBA00023046"/>
    </source>
</evidence>
<dbReference type="OrthoDB" id="6582at10239"/>
<name>Q8UZE7_9GAMA</name>
<evidence type="ECO:0000256" key="16">
    <source>
        <dbReference type="ARBA" id="ARBA00023296"/>
    </source>
</evidence>
<keyword evidence="8" id="KW-0946">Virion</keyword>
<dbReference type="KEGG" id="vg:2949755"/>
<reference evidence="19 20" key="3">
    <citation type="journal article" date="2000" name="J. Clin. Microbiol.">
        <title>Cloning of the rhesus lymphocryptovirus viral capsid antigen and Epstein-Barr virus-encoded small RNA homologues and use in diagnosis of acute and persistent infections.</title>
        <authorList>
            <person name="Rao P."/>
            <person name="Jiang H."/>
            <person name="Wang F."/>
        </authorList>
    </citation>
    <scope>NUCLEOTIDE SEQUENCE [LARGE SCALE GENOMIC DNA]</scope>
    <source>
        <strain evidence="19 20">LCL8664</strain>
    </source>
</reference>
<keyword evidence="10" id="KW-0261">Viral envelope protein</keyword>
<feature type="transmembrane region" description="Helical" evidence="17">
    <location>
        <begin position="679"/>
        <end position="699"/>
    </location>
</feature>
<dbReference type="RefSeq" id="YP_067997.1">
    <property type="nucleotide sequence ID" value="NC_006146.1"/>
</dbReference>
<reference evidence="19 20" key="1">
    <citation type="journal article" date="1996" name="J. Virol.">
        <title>Comparative analysis identifies conserved tumor necrosis factor receptor-associated factor 3 binding sites in the human and simian Epstein-Barr virus oncogene LMP1.</title>
        <authorList>
            <person name="Franken M."/>
            <person name="Devergne O."/>
            <person name="Rosenzweig M."/>
            <person name="Annis B."/>
            <person name="Kieff E."/>
            <person name="Wang F."/>
        </authorList>
    </citation>
    <scope>NUCLEOTIDE SEQUENCE [LARGE SCALE GENOMIC DNA]</scope>
    <source>
        <strain evidence="19 20">LCL8664</strain>
    </source>
</reference>
<dbReference type="InterPro" id="IPR003493">
    <property type="entry name" value="Herpes_gH"/>
</dbReference>
<keyword evidence="3" id="KW-1032">Host cell membrane</keyword>
<evidence type="ECO:0000256" key="10">
    <source>
        <dbReference type="ARBA" id="ARBA00022879"/>
    </source>
</evidence>
<keyword evidence="7" id="KW-0732">Signal</keyword>
<evidence type="ECO:0000313" key="19">
    <source>
        <dbReference type="EMBL" id="AAK95464.1"/>
    </source>
</evidence>
<protein>
    <submittedName>
        <fullName evidence="19">BXLF2</fullName>
    </submittedName>
</protein>
<dbReference type="EMBL" id="AY037858">
    <property type="protein sequence ID" value="AAK95464.1"/>
    <property type="molecule type" value="Genomic_DNA"/>
</dbReference>
<dbReference type="GO" id="GO:0019064">
    <property type="term" value="P:fusion of virus membrane with host plasma membrane"/>
    <property type="evidence" value="ECO:0007669"/>
    <property type="project" value="UniProtKB-KW"/>
</dbReference>
<keyword evidence="9" id="KW-1043">Host membrane</keyword>
<reference evidence="19 20" key="2">
    <citation type="journal article" date="1999" name="J. Virol.">
        <title>Strong selective pressure for evolution of an Epstein-Barr virus LMP2B homologue in the rhesus lymphocryptovirus.</title>
        <authorList>
            <person name="Rivailler P."/>
            <person name="Quink C."/>
            <person name="Wang F."/>
        </authorList>
    </citation>
    <scope>NUCLEOTIDE SEQUENCE [LARGE SCALE GENOMIC DNA]</scope>
    <source>
        <strain evidence="19 20">LCL8664</strain>
    </source>
</reference>
<dbReference type="HAMAP" id="MF_04033">
    <property type="entry name" value="HSV_GH"/>
    <property type="match status" value="1"/>
</dbReference>
<keyword evidence="2" id="KW-1168">Fusion of virus membrane with host membrane</keyword>
<dbReference type="GO" id="GO:0046718">
    <property type="term" value="P:symbiont entry into host cell"/>
    <property type="evidence" value="ECO:0007669"/>
    <property type="project" value="UniProtKB-KW"/>
</dbReference>
<evidence type="ECO:0000256" key="14">
    <source>
        <dbReference type="ARBA" id="ARBA00023136"/>
    </source>
</evidence>
<dbReference type="Pfam" id="PF17488">
    <property type="entry name" value="Herpes_glycoH_C"/>
    <property type="match status" value="1"/>
</dbReference>
<evidence type="ECO:0000256" key="3">
    <source>
        <dbReference type="ARBA" id="ARBA00022511"/>
    </source>
</evidence>
<keyword evidence="16" id="KW-1160">Virus entry into host cell</keyword>
<reference evidence="19 20" key="5">
    <citation type="journal article" date="2002" name="J. Virol.">
        <title>Complete nucleotide sequence of the rhesus lymphocryptovirus: genetic validation for an Epstein-Barr virus animal model.</title>
        <authorList>
            <person name="Rivailler P."/>
            <person name="Jiang H."/>
            <person name="Cho Y.G."/>
            <person name="Quink C."/>
            <person name="Wang F."/>
        </authorList>
    </citation>
    <scope>NUCLEOTIDE SEQUENCE [LARGE SCALE GENOMIC DNA]</scope>
    <source>
        <strain evidence="19 20">LCL8664</strain>
    </source>
</reference>
<dbReference type="Proteomes" id="UP000201521">
    <property type="component" value="Segment"/>
</dbReference>
<evidence type="ECO:0000256" key="17">
    <source>
        <dbReference type="SAM" id="Phobius"/>
    </source>
</evidence>